<evidence type="ECO:0000256" key="1">
    <source>
        <dbReference type="ARBA" id="ARBA00000491"/>
    </source>
</evidence>
<proteinExistence type="inferred from homology"/>
<keyword evidence="6 10" id="KW-0432">Leucine biosynthesis</keyword>
<dbReference type="InterPro" id="IPR033940">
    <property type="entry name" value="IPMI_Swivel"/>
</dbReference>
<dbReference type="PANTHER" id="PTHR43345:SF5">
    <property type="entry name" value="3-ISOPROPYLMALATE DEHYDRATASE SMALL SUBUNIT"/>
    <property type="match status" value="1"/>
</dbReference>
<comment type="function">
    <text evidence="2 10">Catalyzes the isomerization between 2-isopropylmalate and 3-isopropylmalate, via the formation of 2-isopropylmaleate.</text>
</comment>
<comment type="catalytic activity">
    <reaction evidence="1 10">
        <text>(2R,3S)-3-isopropylmalate = (2S)-2-isopropylmalate</text>
        <dbReference type="Rhea" id="RHEA:32287"/>
        <dbReference type="ChEBI" id="CHEBI:1178"/>
        <dbReference type="ChEBI" id="CHEBI:35121"/>
        <dbReference type="EC" id="4.2.1.33"/>
    </reaction>
</comment>
<sequence length="206" mass="22575">MTPFTILTAVAVPLLRPNIDTDAIIPSREMTSVSKKGLADGLFAGWRYTAVGGRVPNPDFVLNDPVYRGAAILLAGENFGCGSSREHAAWALAEYGFRAILAPSFNPIFRGNCVRNGIVPVELPTDAITWIASTAAQAPRTRLVTVDLRHQMVTAPDGGTHSFSIEPEAREMLLHGLDAIDLTLLRRAEIQAKRQADRERRPWVYL</sequence>
<dbReference type="RefSeq" id="WP_088875678.1">
    <property type="nucleotide sequence ID" value="NZ_CP022113.1"/>
</dbReference>
<evidence type="ECO:0000256" key="6">
    <source>
        <dbReference type="ARBA" id="ARBA00022430"/>
    </source>
</evidence>
<dbReference type="GO" id="GO:0009316">
    <property type="term" value="C:3-isopropylmalate dehydratase complex"/>
    <property type="evidence" value="ECO:0007669"/>
    <property type="project" value="InterPro"/>
</dbReference>
<dbReference type="EC" id="4.2.1.33" evidence="10"/>
<evidence type="ECO:0000256" key="4">
    <source>
        <dbReference type="ARBA" id="ARBA00009845"/>
    </source>
</evidence>
<dbReference type="InterPro" id="IPR004431">
    <property type="entry name" value="3-IsopropMal_deHydase_ssu"/>
</dbReference>
<evidence type="ECO:0000256" key="10">
    <source>
        <dbReference type="HAMAP-Rule" id="MF_01031"/>
    </source>
</evidence>
<comment type="subunit">
    <text evidence="5 10">Heterodimer of LeuC and LeuD.</text>
</comment>
<dbReference type="CDD" id="cd01577">
    <property type="entry name" value="IPMI_Swivel"/>
    <property type="match status" value="1"/>
</dbReference>
<protein>
    <recommendedName>
        <fullName evidence="10">3-isopropylmalate dehydratase small subunit</fullName>
        <ecNumber evidence="10">4.2.1.33</ecNumber>
    </recommendedName>
    <alternativeName>
        <fullName evidence="10">Alpha-IPM isomerase</fullName>
        <shortName evidence="10">IPMI</shortName>
    </alternativeName>
    <alternativeName>
        <fullName evidence="10">Isopropylmalate isomerase</fullName>
    </alternativeName>
</protein>
<evidence type="ECO:0000256" key="7">
    <source>
        <dbReference type="ARBA" id="ARBA00022605"/>
    </source>
</evidence>
<dbReference type="Proteomes" id="UP000197153">
    <property type="component" value="Chromosome 4"/>
</dbReference>
<dbReference type="InterPro" id="IPR050075">
    <property type="entry name" value="LeuD"/>
</dbReference>
<dbReference type="UniPathway" id="UPA00048">
    <property type="reaction ID" value="UER00071"/>
</dbReference>
<dbReference type="Pfam" id="PF00694">
    <property type="entry name" value="Aconitase_C"/>
    <property type="match status" value="1"/>
</dbReference>
<dbReference type="Gene3D" id="3.20.19.10">
    <property type="entry name" value="Aconitase, domain 4"/>
    <property type="match status" value="1"/>
</dbReference>
<accession>A0A248K4D3</accession>
<evidence type="ECO:0000256" key="3">
    <source>
        <dbReference type="ARBA" id="ARBA00004729"/>
    </source>
</evidence>
<dbReference type="NCBIfam" id="TIGR00171">
    <property type="entry name" value="leuD"/>
    <property type="match status" value="1"/>
</dbReference>
<dbReference type="HAMAP" id="MF_01031">
    <property type="entry name" value="LeuD_type1"/>
    <property type="match status" value="1"/>
</dbReference>
<comment type="similarity">
    <text evidence="4 10">Belongs to the LeuD family. LeuD type 1 subfamily.</text>
</comment>
<dbReference type="EMBL" id="CP022113">
    <property type="protein sequence ID" value="ASG25308.1"/>
    <property type="molecule type" value="Genomic_DNA"/>
</dbReference>
<evidence type="ECO:0000313" key="12">
    <source>
        <dbReference type="EMBL" id="ASG25308.1"/>
    </source>
</evidence>
<dbReference type="AlphaFoldDB" id="A0A248K4D3"/>
<evidence type="ECO:0000256" key="2">
    <source>
        <dbReference type="ARBA" id="ARBA00002695"/>
    </source>
</evidence>
<dbReference type="SUPFAM" id="SSF52016">
    <property type="entry name" value="LeuD/IlvD-like"/>
    <property type="match status" value="1"/>
</dbReference>
<dbReference type="InterPro" id="IPR015928">
    <property type="entry name" value="Aconitase/3IPM_dehydase_swvl"/>
</dbReference>
<keyword evidence="8 10" id="KW-0456">Lyase</keyword>
<dbReference type="InterPro" id="IPR000573">
    <property type="entry name" value="AconitaseA/IPMdHydase_ssu_swvl"/>
</dbReference>
<comment type="pathway">
    <text evidence="3 10">Amino-acid biosynthesis; L-leucine biosynthesis; L-leucine from 3-methyl-2-oxobutanoate: step 2/4.</text>
</comment>
<dbReference type="GO" id="GO:0009098">
    <property type="term" value="P:L-leucine biosynthetic process"/>
    <property type="evidence" value="ECO:0007669"/>
    <property type="project" value="UniProtKB-UniRule"/>
</dbReference>
<evidence type="ECO:0000256" key="9">
    <source>
        <dbReference type="ARBA" id="ARBA00023304"/>
    </source>
</evidence>
<keyword evidence="7 10" id="KW-0028">Amino-acid biosynthesis</keyword>
<organism evidence="12 13">
    <name type="scientific">Nitrospirillum viridazoti CBAmc</name>
    <dbReference type="NCBI Taxonomy" id="1441467"/>
    <lineage>
        <taxon>Bacteria</taxon>
        <taxon>Pseudomonadati</taxon>
        <taxon>Pseudomonadota</taxon>
        <taxon>Alphaproteobacteria</taxon>
        <taxon>Rhodospirillales</taxon>
        <taxon>Azospirillaceae</taxon>
        <taxon>Nitrospirillum</taxon>
        <taxon>Nitrospirillum viridazoti</taxon>
    </lineage>
</organism>
<gene>
    <name evidence="10 12" type="primary">leuD</name>
    <name evidence="12" type="ORF">Y958_30690</name>
</gene>
<dbReference type="KEGG" id="nao:Y958_30690"/>
<dbReference type="NCBIfam" id="NF002458">
    <property type="entry name" value="PRK01641.1"/>
    <property type="match status" value="1"/>
</dbReference>
<keyword evidence="9 10" id="KW-0100">Branched-chain amino acid biosynthesis</keyword>
<evidence type="ECO:0000313" key="13">
    <source>
        <dbReference type="Proteomes" id="UP000197153"/>
    </source>
</evidence>
<reference evidence="12 13" key="1">
    <citation type="submission" date="2017-06" db="EMBL/GenBank/DDBJ databases">
        <title>Complete genome sequence of Nitrospirillum amazonense strain CBAmC, an endophytic nitrogen-fixing and plant growth-promoting bacterium, isolated from sugarcane.</title>
        <authorList>
            <person name="Schwab S."/>
            <person name="dos Santos Teixeira K.R."/>
            <person name="Simoes Araujo J.L."/>
            <person name="Soares Vidal M."/>
            <person name="Borges de Freitas H.R."/>
            <person name="Rivello Crivelaro A.L."/>
            <person name="Bueno de Camargo Nunes A."/>
            <person name="dos Santos C.M."/>
            <person name="Palmeira da Silva Rosa D."/>
            <person name="da Silva Padilha D."/>
            <person name="da Silva E."/>
            <person name="Araujo Terra L."/>
            <person name="Soares Mendes V."/>
            <person name="Farinelli L."/>
            <person name="Magalhaes Cruz L."/>
            <person name="Baldani J.I."/>
        </authorList>
    </citation>
    <scope>NUCLEOTIDE SEQUENCE [LARGE SCALE GENOMIC DNA]</scope>
    <source>
        <strain evidence="12 13">CBAmC</strain>
    </source>
</reference>
<keyword evidence="13" id="KW-1185">Reference proteome</keyword>
<evidence type="ECO:0000256" key="5">
    <source>
        <dbReference type="ARBA" id="ARBA00011271"/>
    </source>
</evidence>
<name>A0A248K4D3_9PROT</name>
<dbReference type="GO" id="GO:0003861">
    <property type="term" value="F:3-isopropylmalate dehydratase activity"/>
    <property type="evidence" value="ECO:0007669"/>
    <property type="project" value="UniProtKB-UniRule"/>
</dbReference>
<feature type="domain" description="Aconitase A/isopropylmalate dehydratase small subunit swivel" evidence="11">
    <location>
        <begin position="1"/>
        <end position="124"/>
    </location>
</feature>
<evidence type="ECO:0000259" key="11">
    <source>
        <dbReference type="Pfam" id="PF00694"/>
    </source>
</evidence>
<evidence type="ECO:0000256" key="8">
    <source>
        <dbReference type="ARBA" id="ARBA00023239"/>
    </source>
</evidence>
<dbReference type="PANTHER" id="PTHR43345">
    <property type="entry name" value="3-ISOPROPYLMALATE DEHYDRATASE SMALL SUBUNIT 2-RELATED-RELATED"/>
    <property type="match status" value="1"/>
</dbReference>